<evidence type="ECO:0000259" key="1">
    <source>
        <dbReference type="Pfam" id="PF04264"/>
    </source>
</evidence>
<organism evidence="2">
    <name type="scientific">hydrothermal vent metagenome</name>
    <dbReference type="NCBI Taxonomy" id="652676"/>
    <lineage>
        <taxon>unclassified sequences</taxon>
        <taxon>metagenomes</taxon>
        <taxon>ecological metagenomes</taxon>
    </lineage>
</organism>
<dbReference type="InterPro" id="IPR036761">
    <property type="entry name" value="TTHA0802/YceI-like_sf"/>
</dbReference>
<dbReference type="EMBL" id="UOET01000284">
    <property type="protein sequence ID" value="VAW28755.1"/>
    <property type="molecule type" value="Genomic_DNA"/>
</dbReference>
<sequence length="128" mass="14502">MKIKIFIVLLIFSFSSGIYAQKLITKEGKIEIFSQTPLFTIEAVNNKVASILNTQTGDMVVSTLVRSFKFREALVEEHFNENYMESEKYPKAIFVGKIVNFHTIDFSKDGEYKAVVVGKLTIHGTTND</sequence>
<reference evidence="2" key="1">
    <citation type="submission" date="2018-06" db="EMBL/GenBank/DDBJ databases">
        <authorList>
            <person name="Zhirakovskaya E."/>
        </authorList>
    </citation>
    <scope>NUCLEOTIDE SEQUENCE</scope>
</reference>
<dbReference type="Gene3D" id="2.40.128.110">
    <property type="entry name" value="Lipid/polyisoprenoid-binding, YceI-like"/>
    <property type="match status" value="1"/>
</dbReference>
<accession>A0A3B0UCS7</accession>
<dbReference type="AlphaFoldDB" id="A0A3B0UCS7"/>
<feature type="domain" description="Lipid/polyisoprenoid-binding YceI-like" evidence="1">
    <location>
        <begin position="54"/>
        <end position="127"/>
    </location>
</feature>
<name>A0A3B0UCS7_9ZZZZ</name>
<gene>
    <name evidence="2" type="ORF">MNBD_BACTEROID07-807</name>
</gene>
<protein>
    <recommendedName>
        <fullName evidence="1">Lipid/polyisoprenoid-binding YceI-like domain-containing protein</fullName>
    </recommendedName>
</protein>
<proteinExistence type="predicted"/>
<dbReference type="Pfam" id="PF04264">
    <property type="entry name" value="YceI"/>
    <property type="match status" value="1"/>
</dbReference>
<dbReference type="InterPro" id="IPR007372">
    <property type="entry name" value="Lipid/polyisoprenoid-bd_YceI"/>
</dbReference>
<evidence type="ECO:0000313" key="2">
    <source>
        <dbReference type="EMBL" id="VAW28755.1"/>
    </source>
</evidence>
<dbReference type="SUPFAM" id="SSF101874">
    <property type="entry name" value="YceI-like"/>
    <property type="match status" value="1"/>
</dbReference>
<feature type="non-terminal residue" evidence="2">
    <location>
        <position position="128"/>
    </location>
</feature>